<protein>
    <submittedName>
        <fullName evidence="1">Uncharacterized protein</fullName>
    </submittedName>
</protein>
<name>A0A0F9L6D4_9ZZZZ</name>
<proteinExistence type="predicted"/>
<dbReference type="AlphaFoldDB" id="A0A0F9L6D4"/>
<accession>A0A0F9L6D4</accession>
<dbReference type="EMBL" id="LAZR01011848">
    <property type="protein sequence ID" value="KKM57645.1"/>
    <property type="molecule type" value="Genomic_DNA"/>
</dbReference>
<sequence>MSFAFDTLMSVWMKRVRPGITDATLAYRFEDLFEEMHSANHDVPDANGIFKGDGVNKSGHVTRAARDLEEYDRVLDSSEGGNGEVRKSG</sequence>
<comment type="caution">
    <text evidence="1">The sequence shown here is derived from an EMBL/GenBank/DDBJ whole genome shotgun (WGS) entry which is preliminary data.</text>
</comment>
<gene>
    <name evidence="1" type="ORF">LCGC14_1550560</name>
</gene>
<reference evidence="1" key="1">
    <citation type="journal article" date="2015" name="Nature">
        <title>Complex archaea that bridge the gap between prokaryotes and eukaryotes.</title>
        <authorList>
            <person name="Spang A."/>
            <person name="Saw J.H."/>
            <person name="Jorgensen S.L."/>
            <person name="Zaremba-Niedzwiedzka K."/>
            <person name="Martijn J."/>
            <person name="Lind A.E."/>
            <person name="van Eijk R."/>
            <person name="Schleper C."/>
            <person name="Guy L."/>
            <person name="Ettema T.J."/>
        </authorList>
    </citation>
    <scope>NUCLEOTIDE SEQUENCE</scope>
</reference>
<evidence type="ECO:0000313" key="1">
    <source>
        <dbReference type="EMBL" id="KKM57645.1"/>
    </source>
</evidence>
<organism evidence="1">
    <name type="scientific">marine sediment metagenome</name>
    <dbReference type="NCBI Taxonomy" id="412755"/>
    <lineage>
        <taxon>unclassified sequences</taxon>
        <taxon>metagenomes</taxon>
        <taxon>ecological metagenomes</taxon>
    </lineage>
</organism>